<evidence type="ECO:0000259" key="5">
    <source>
        <dbReference type="PROSITE" id="PS50111"/>
    </source>
</evidence>
<dbReference type="PANTHER" id="PTHR32089:SF112">
    <property type="entry name" value="LYSOZYME-LIKE PROTEIN-RELATED"/>
    <property type="match status" value="1"/>
</dbReference>
<evidence type="ECO:0000313" key="8">
    <source>
        <dbReference type="Proteomes" id="UP000295718"/>
    </source>
</evidence>
<dbReference type="PROSITE" id="PS50885">
    <property type="entry name" value="HAMP"/>
    <property type="match status" value="1"/>
</dbReference>
<evidence type="ECO:0000313" key="7">
    <source>
        <dbReference type="EMBL" id="TCL61114.1"/>
    </source>
</evidence>
<dbReference type="OrthoDB" id="13222at2"/>
<dbReference type="Gene3D" id="3.30.450.20">
    <property type="entry name" value="PAS domain"/>
    <property type="match status" value="1"/>
</dbReference>
<keyword evidence="1 3" id="KW-0807">Transducer</keyword>
<keyword evidence="8" id="KW-1185">Reference proteome</keyword>
<dbReference type="PANTHER" id="PTHR32089">
    <property type="entry name" value="METHYL-ACCEPTING CHEMOTAXIS PROTEIN MCPB"/>
    <property type="match status" value="1"/>
</dbReference>
<dbReference type="SUPFAM" id="SSF58104">
    <property type="entry name" value="Methyl-accepting chemotaxis protein (MCP) signaling domain"/>
    <property type="match status" value="1"/>
</dbReference>
<dbReference type="Gene3D" id="6.10.340.10">
    <property type="match status" value="1"/>
</dbReference>
<dbReference type="PROSITE" id="PS50111">
    <property type="entry name" value="CHEMOTAXIS_TRANSDUC_2"/>
    <property type="match status" value="1"/>
</dbReference>
<gene>
    <name evidence="7" type="ORF">EDD76_101211</name>
</gene>
<dbReference type="CDD" id="cd06225">
    <property type="entry name" value="HAMP"/>
    <property type="match status" value="1"/>
</dbReference>
<feature type="domain" description="HAMP" evidence="6">
    <location>
        <begin position="339"/>
        <end position="391"/>
    </location>
</feature>
<accession>A0A4R1R6C5</accession>
<dbReference type="InterPro" id="IPR003660">
    <property type="entry name" value="HAMP_dom"/>
</dbReference>
<feature type="transmembrane region" description="Helical" evidence="4">
    <location>
        <begin position="320"/>
        <end position="341"/>
    </location>
</feature>
<dbReference type="SMART" id="SM00283">
    <property type="entry name" value="MA"/>
    <property type="match status" value="1"/>
</dbReference>
<evidence type="ECO:0000256" key="2">
    <source>
        <dbReference type="ARBA" id="ARBA00029447"/>
    </source>
</evidence>
<sequence length="696" mass="76241">MGVMKKKWIAKNAGKKKGIAASLMKAFCIPIILIILLGAVSYRTASNVVTKKYEESAQATMAAMDLYLSLVCDTTKSKMTEMLMDKDLQDYYSKYYEHNTSEGMQAYNNLMLSMSVSQVTLKHMGDYFIFAEKGKCVISTTQSKLLPDNAYEEFMKTEPVSVFADDKTVNAWIGYHDYIDEQLGYAREKYACSYVTRFADKTGVIVADISRSFMEEALGTMNFGEGSIKGIVTPDGREILVREASAEGQMNSEALSDSERIFADYIAAGGEGQGSGFVEYNGKKHLFTYSDIGGTGMKVCALIPMERIISEVSHIRTVTVAFVAIAVVIALALGIGISMGIGKEIKNIRQFLEKMSGGDFTQSVSTKRKDEFHTLADSINHMGGCVRELIGKLTGFEEEVAVSVRKVNETSDIVVTAIQDIAATMDEVSEGASSQAEDTEHCMVQMSEFTEQIQNMCENTEHMNGNADEVMGALTEGRQKINRLNEKSGDTIDVTRELVENILRVRKQSENISGIVNAINEIAEQTNLLSLNASIEAARAGMQGRGFAVVAEEIRKLADQSMAAGNEIKNIIDQTNRMTAEATRSAEKAEGIVNVQKVSLEETNQIFTRMEGCIGELLSGFQIILGDLGNMGGSRDQMVKSITNISAFSEQVAASTQAVTGTIKNQREVLDQLAARTERLQGKTEEMSGLMGQFKV</sequence>
<dbReference type="Gene3D" id="1.10.287.950">
    <property type="entry name" value="Methyl-accepting chemotaxis protein"/>
    <property type="match status" value="1"/>
</dbReference>
<organism evidence="7 8">
    <name type="scientific">Kineothrix alysoides</name>
    <dbReference type="NCBI Taxonomy" id="1469948"/>
    <lineage>
        <taxon>Bacteria</taxon>
        <taxon>Bacillati</taxon>
        <taxon>Bacillota</taxon>
        <taxon>Clostridia</taxon>
        <taxon>Lachnospirales</taxon>
        <taxon>Lachnospiraceae</taxon>
        <taxon>Kineothrix</taxon>
    </lineage>
</organism>
<feature type="domain" description="Methyl-accepting transducer" evidence="5">
    <location>
        <begin position="410"/>
        <end position="660"/>
    </location>
</feature>
<name>A0A4R1R6C5_9FIRM</name>
<evidence type="ECO:0000256" key="4">
    <source>
        <dbReference type="SAM" id="Phobius"/>
    </source>
</evidence>
<dbReference type="Pfam" id="PF00672">
    <property type="entry name" value="HAMP"/>
    <property type="match status" value="1"/>
</dbReference>
<keyword evidence="4" id="KW-0472">Membrane</keyword>
<evidence type="ECO:0000256" key="3">
    <source>
        <dbReference type="PROSITE-ProRule" id="PRU00284"/>
    </source>
</evidence>
<dbReference type="Pfam" id="PF00015">
    <property type="entry name" value="MCPsignal"/>
    <property type="match status" value="1"/>
</dbReference>
<protein>
    <submittedName>
        <fullName evidence="7">Methyl-accepting chemotaxis protein</fullName>
    </submittedName>
</protein>
<evidence type="ECO:0000259" key="6">
    <source>
        <dbReference type="PROSITE" id="PS50885"/>
    </source>
</evidence>
<reference evidence="7 8" key="1">
    <citation type="submission" date="2019-03" db="EMBL/GenBank/DDBJ databases">
        <title>Genomic Encyclopedia of Type Strains, Phase IV (KMG-IV): sequencing the most valuable type-strain genomes for metagenomic binning, comparative biology and taxonomic classification.</title>
        <authorList>
            <person name="Goeker M."/>
        </authorList>
    </citation>
    <scope>NUCLEOTIDE SEQUENCE [LARGE SCALE GENOMIC DNA]</scope>
    <source>
        <strain evidence="7 8">DSM 100556</strain>
    </source>
</reference>
<dbReference type="SMART" id="SM00304">
    <property type="entry name" value="HAMP"/>
    <property type="match status" value="1"/>
</dbReference>
<comment type="similarity">
    <text evidence="2">Belongs to the methyl-accepting chemotaxis (MCP) protein family.</text>
</comment>
<comment type="caution">
    <text evidence="7">The sequence shown here is derived from an EMBL/GenBank/DDBJ whole genome shotgun (WGS) entry which is preliminary data.</text>
</comment>
<keyword evidence="4" id="KW-1133">Transmembrane helix</keyword>
<dbReference type="GO" id="GO:0016020">
    <property type="term" value="C:membrane"/>
    <property type="evidence" value="ECO:0007669"/>
    <property type="project" value="InterPro"/>
</dbReference>
<keyword evidence="4" id="KW-0812">Transmembrane</keyword>
<dbReference type="InterPro" id="IPR004089">
    <property type="entry name" value="MCPsignal_dom"/>
</dbReference>
<dbReference type="Proteomes" id="UP000295718">
    <property type="component" value="Unassembled WGS sequence"/>
</dbReference>
<dbReference type="STRING" id="1469948.GCA_000732725_02558"/>
<dbReference type="GO" id="GO:0007165">
    <property type="term" value="P:signal transduction"/>
    <property type="evidence" value="ECO:0007669"/>
    <property type="project" value="UniProtKB-KW"/>
</dbReference>
<dbReference type="AlphaFoldDB" id="A0A4R1R6C5"/>
<proteinExistence type="inferred from homology"/>
<evidence type="ECO:0000256" key="1">
    <source>
        <dbReference type="ARBA" id="ARBA00023224"/>
    </source>
</evidence>
<dbReference type="EMBL" id="SLUO01000001">
    <property type="protein sequence ID" value="TCL61114.1"/>
    <property type="molecule type" value="Genomic_DNA"/>
</dbReference>